<comment type="caution">
    <text evidence="2">The sequence shown here is derived from an EMBL/GenBank/DDBJ whole genome shotgun (WGS) entry which is preliminary data.</text>
</comment>
<keyword evidence="1" id="KW-0472">Membrane</keyword>
<evidence type="ECO:0000256" key="1">
    <source>
        <dbReference type="SAM" id="Phobius"/>
    </source>
</evidence>
<name>A0A8J8T989_HALGN</name>
<dbReference type="PROSITE" id="PS51257">
    <property type="entry name" value="PROKAR_LIPOPROTEIN"/>
    <property type="match status" value="1"/>
</dbReference>
<keyword evidence="3" id="KW-1185">Reference proteome</keyword>
<evidence type="ECO:0000313" key="3">
    <source>
        <dbReference type="Proteomes" id="UP000785679"/>
    </source>
</evidence>
<dbReference type="Proteomes" id="UP000785679">
    <property type="component" value="Unassembled WGS sequence"/>
</dbReference>
<gene>
    <name evidence="2" type="ORF">FGO68_gene5416</name>
</gene>
<feature type="transmembrane region" description="Helical" evidence="1">
    <location>
        <begin position="79"/>
        <end position="102"/>
    </location>
</feature>
<protein>
    <submittedName>
        <fullName evidence="2">Uncharacterized protein</fullName>
    </submittedName>
</protein>
<proteinExistence type="predicted"/>
<accession>A0A8J8T989</accession>
<feature type="transmembrane region" description="Helical" evidence="1">
    <location>
        <begin position="37"/>
        <end position="58"/>
    </location>
</feature>
<keyword evidence="1" id="KW-1133">Transmembrane helix</keyword>
<keyword evidence="1" id="KW-0812">Transmembrane</keyword>
<evidence type="ECO:0000313" key="2">
    <source>
        <dbReference type="EMBL" id="TNV85998.1"/>
    </source>
</evidence>
<reference evidence="2" key="1">
    <citation type="submission" date="2019-06" db="EMBL/GenBank/DDBJ databases">
        <authorList>
            <person name="Zheng W."/>
        </authorList>
    </citation>
    <scope>NUCLEOTIDE SEQUENCE</scope>
    <source>
        <strain evidence="2">QDHG01</strain>
    </source>
</reference>
<sequence>MPKALIKSAGINWSFLTQGCLPPPLTIWRSQFLQASYLLMSLLVLMRITGLRVRLSFLMLMSSSPSSWNSGGISIKSSLYFLANAIALLSFLSLLSLAYFTILQNYRLSSSSFYFDSSYSAVYSLNCSQLQFPTSFFKSTRGWRFIYPSSSYWQDMSERSDLCFSASSKSSSSLVLSLSRVLTTSYPLKLLLCSSCAIFCISSALRIKVPNLRRYSLGSTSISSSFIEPILFHQLFLSVHESSTFLMSASLQALQQVFSLSERESKWARSLQRKASLFYSSSEDGGTVENNLV</sequence>
<dbReference type="EMBL" id="RRYP01001407">
    <property type="protein sequence ID" value="TNV85998.1"/>
    <property type="molecule type" value="Genomic_DNA"/>
</dbReference>
<organism evidence="2 3">
    <name type="scientific">Halteria grandinella</name>
    <dbReference type="NCBI Taxonomy" id="5974"/>
    <lineage>
        <taxon>Eukaryota</taxon>
        <taxon>Sar</taxon>
        <taxon>Alveolata</taxon>
        <taxon>Ciliophora</taxon>
        <taxon>Intramacronucleata</taxon>
        <taxon>Spirotrichea</taxon>
        <taxon>Stichotrichia</taxon>
        <taxon>Sporadotrichida</taxon>
        <taxon>Halteriidae</taxon>
        <taxon>Halteria</taxon>
    </lineage>
</organism>
<dbReference type="AlphaFoldDB" id="A0A8J8T989"/>